<sequence>MKKLLLPIIAGAMITTASPVMNPQAEAATYSMTSAVSPALTTSDISAMKKGTYAFKGVRLGTTFGSVQKLWGVSGSENVYRDADGTMVDWWYGKHDDITLSGYHSKRSASVSGTKVSTIDFTYDTKLPQLTSTLSKALGKPTYSETTEPGWISREYGRYISMELVKENNKWYVFELTYGKHD</sequence>
<gene>
    <name evidence="2" type="ORF">ERX40_02270</name>
</gene>
<proteinExistence type="predicted"/>
<evidence type="ECO:0000256" key="1">
    <source>
        <dbReference type="SAM" id="SignalP"/>
    </source>
</evidence>
<comment type="caution">
    <text evidence="2">The sequence shown here is derived from an EMBL/GenBank/DDBJ whole genome shotgun (WGS) entry which is preliminary data.</text>
</comment>
<evidence type="ECO:0008006" key="4">
    <source>
        <dbReference type="Google" id="ProtNLM"/>
    </source>
</evidence>
<dbReference type="RefSeq" id="WP_133416876.1">
    <property type="nucleotide sequence ID" value="NZ_SCWD01000001.1"/>
</dbReference>
<keyword evidence="3" id="KW-1185">Reference proteome</keyword>
<dbReference type="EMBL" id="SCWD01000001">
    <property type="protein sequence ID" value="TDM04015.1"/>
    <property type="molecule type" value="Genomic_DNA"/>
</dbReference>
<dbReference type="AlphaFoldDB" id="A0A9Q8CKF6"/>
<dbReference type="Proteomes" id="UP000295280">
    <property type="component" value="Unassembled WGS sequence"/>
</dbReference>
<accession>A0A9Q8CKF6</accession>
<feature type="chain" id="PRO_5040449841" description="DUF4309 domain-containing protein" evidence="1">
    <location>
        <begin position="28"/>
        <end position="182"/>
    </location>
</feature>
<dbReference type="OrthoDB" id="2417658at2"/>
<evidence type="ECO:0000313" key="3">
    <source>
        <dbReference type="Proteomes" id="UP000295280"/>
    </source>
</evidence>
<reference evidence="2 3" key="1">
    <citation type="submission" date="2019-01" db="EMBL/GenBank/DDBJ databases">
        <title>Draft genome sequences of the type strains of six Macrococcus species.</title>
        <authorList>
            <person name="Mazhar S."/>
            <person name="Altermann E."/>
            <person name="Hill C."/>
            <person name="Mcauliffe O."/>
        </authorList>
    </citation>
    <scope>NUCLEOTIDE SEQUENCE [LARGE SCALE GENOMIC DNA]</scope>
    <source>
        <strain evidence="2 3">ATCC 51828</strain>
    </source>
</reference>
<name>A0A9Q8CKF6_9STAP</name>
<protein>
    <recommendedName>
        <fullName evidence="4">DUF4309 domain-containing protein</fullName>
    </recommendedName>
</protein>
<evidence type="ECO:0000313" key="2">
    <source>
        <dbReference type="EMBL" id="TDM04015.1"/>
    </source>
</evidence>
<organism evidence="2 3">
    <name type="scientific">Macrococcus carouselicus</name>
    <dbReference type="NCBI Taxonomy" id="69969"/>
    <lineage>
        <taxon>Bacteria</taxon>
        <taxon>Bacillati</taxon>
        <taxon>Bacillota</taxon>
        <taxon>Bacilli</taxon>
        <taxon>Bacillales</taxon>
        <taxon>Staphylococcaceae</taxon>
        <taxon>Macrococcus</taxon>
    </lineage>
</organism>
<feature type="signal peptide" evidence="1">
    <location>
        <begin position="1"/>
        <end position="27"/>
    </location>
</feature>
<keyword evidence="1" id="KW-0732">Signal</keyword>